<dbReference type="RefSeq" id="WP_133991933.1">
    <property type="nucleotide sequence ID" value="NZ_SODV01000001.1"/>
</dbReference>
<dbReference type="OrthoDB" id="947434at2"/>
<gene>
    <name evidence="3" type="ORF">EDB95_1393</name>
</gene>
<dbReference type="Proteomes" id="UP000294498">
    <property type="component" value="Unassembled WGS sequence"/>
</dbReference>
<dbReference type="EMBL" id="SODV01000001">
    <property type="protein sequence ID" value="TDX00371.1"/>
    <property type="molecule type" value="Genomic_DNA"/>
</dbReference>
<feature type="chain" id="PRO_5020221639" evidence="1">
    <location>
        <begin position="21"/>
        <end position="195"/>
    </location>
</feature>
<feature type="signal peptide" evidence="1">
    <location>
        <begin position="1"/>
        <end position="20"/>
    </location>
</feature>
<reference evidence="3 4" key="1">
    <citation type="submission" date="2019-03" db="EMBL/GenBank/DDBJ databases">
        <title>Genomic Encyclopedia of Type Strains, Phase IV (KMG-IV): sequencing the most valuable type-strain genomes for metagenomic binning, comparative biology and taxonomic classification.</title>
        <authorList>
            <person name="Goeker M."/>
        </authorList>
    </citation>
    <scope>NUCLEOTIDE SEQUENCE [LARGE SCALE GENOMIC DNA]</scope>
    <source>
        <strain evidence="3 4">DSM 100059</strain>
    </source>
</reference>
<name>A0A4R8DT94_9BACT</name>
<dbReference type="InterPro" id="IPR025665">
    <property type="entry name" value="Beta-barrel_OMP_2"/>
</dbReference>
<evidence type="ECO:0000259" key="2">
    <source>
        <dbReference type="Pfam" id="PF13568"/>
    </source>
</evidence>
<protein>
    <submittedName>
        <fullName evidence="3">Outer membrane protein with beta-barrel domain</fullName>
    </submittedName>
</protein>
<dbReference type="Pfam" id="PF13568">
    <property type="entry name" value="OMP_b-brl_2"/>
    <property type="match status" value="1"/>
</dbReference>
<proteinExistence type="predicted"/>
<keyword evidence="1" id="KW-0732">Signal</keyword>
<dbReference type="AlphaFoldDB" id="A0A4R8DT94"/>
<evidence type="ECO:0000313" key="3">
    <source>
        <dbReference type="EMBL" id="TDX00371.1"/>
    </source>
</evidence>
<accession>A0A4R8DT94</accession>
<evidence type="ECO:0000256" key="1">
    <source>
        <dbReference type="SAM" id="SignalP"/>
    </source>
</evidence>
<sequence>MRTCILAALLLVSANGFSQSFVKQIASHLEFGLKAGGNYSNFYNANFSTDPIYGFHAGATMAFKITKNFLIQEDILFSTEGAKGTSGTNGTSGNINLYYMSVPILLKVRTNTGFYIEAGAQSNYKVKEDVPGWDKSAGDYAQKLDFGAVGGIGYQSPMGLGIGVRYVYGLSNVSNNTVNGSFKNQVAQASIFYVF</sequence>
<feature type="domain" description="Outer membrane protein beta-barrel" evidence="2">
    <location>
        <begin position="17"/>
        <end position="174"/>
    </location>
</feature>
<keyword evidence="4" id="KW-1185">Reference proteome</keyword>
<evidence type="ECO:0000313" key="4">
    <source>
        <dbReference type="Proteomes" id="UP000294498"/>
    </source>
</evidence>
<organism evidence="3 4">
    <name type="scientific">Dinghuibacter silviterrae</name>
    <dbReference type="NCBI Taxonomy" id="1539049"/>
    <lineage>
        <taxon>Bacteria</taxon>
        <taxon>Pseudomonadati</taxon>
        <taxon>Bacteroidota</taxon>
        <taxon>Chitinophagia</taxon>
        <taxon>Chitinophagales</taxon>
        <taxon>Chitinophagaceae</taxon>
        <taxon>Dinghuibacter</taxon>
    </lineage>
</organism>
<comment type="caution">
    <text evidence="3">The sequence shown here is derived from an EMBL/GenBank/DDBJ whole genome shotgun (WGS) entry which is preliminary data.</text>
</comment>